<feature type="transmembrane region" description="Helical" evidence="8">
    <location>
        <begin position="20"/>
        <end position="40"/>
    </location>
</feature>
<dbReference type="PANTHER" id="PTHR33908:SF11">
    <property type="entry name" value="MEMBRANE PROTEIN"/>
    <property type="match status" value="1"/>
</dbReference>
<sequence>MTRLLKQVRDCFSDSRASCLMVLALTVIWGLLAIFVQPIGNFPLNDDWSYSRAVQTLLETQRLRIDDWGAPTLFAQILYGALFCMPFGFSFTALRISTLVAGLAGVLGLFALLRQSGVNRGIAFVGSLTLLVNPLYFLHAFTFMTDVPFLALSIWSTLFFVRALKFDSGRALLIATLLSCAATLVRQLGIALPLAYLLTVLLTNKFSVKSTARAALPAVISIAVFVGYTTCIQYFGVGSAIQGTKQDLIATRLAHDGLGRFVLRSVIMTVLMSLYVGLFSLPFLSVLASRAWRQCLAFRTQIMVAIAASSALIAYVALFFYRGRKMPFFGNTMNHAGLGPLTMRNTDERLLVTETLTPTWFWDALTVAAGVGAILVVLLLSITILEIFRRRLPRNDDLIRIALFSLLAAGILTGPTSVIAIFDRYVLVLMPLVILLLSVSAQLALNPARSPSVLRYSLAAIFLGAYGVLSVAGTHDYLAWNRARWQAVTALIEEQGVSPKTIDGGFEVTGWLLFHRDEQLRAKWDSKVRTFDVSVPDPNEPPAPFYWLADPEYIVAFEPHENSKPNQDAAIIKRYPFRSWLWRREEAIVVLKVGGS</sequence>
<evidence type="ECO:0000256" key="1">
    <source>
        <dbReference type="ARBA" id="ARBA00004651"/>
    </source>
</evidence>
<dbReference type="Pfam" id="PF13231">
    <property type="entry name" value="PMT_2"/>
    <property type="match status" value="1"/>
</dbReference>
<dbReference type="PANTHER" id="PTHR33908">
    <property type="entry name" value="MANNOSYLTRANSFERASE YKCB-RELATED"/>
    <property type="match status" value="1"/>
</dbReference>
<protein>
    <recommendedName>
        <fullName evidence="9">Glycosyltransferase RgtA/B/C/D-like domain-containing protein</fullName>
    </recommendedName>
</protein>
<reference evidence="10 11" key="1">
    <citation type="submission" date="2019-02" db="EMBL/GenBank/DDBJ databases">
        <title>Deep-cultivation of Planctomycetes and their phenomic and genomic characterization uncovers novel biology.</title>
        <authorList>
            <person name="Wiegand S."/>
            <person name="Jogler M."/>
            <person name="Boedeker C."/>
            <person name="Pinto D."/>
            <person name="Vollmers J."/>
            <person name="Rivas-Marin E."/>
            <person name="Kohn T."/>
            <person name="Peeters S.H."/>
            <person name="Heuer A."/>
            <person name="Rast P."/>
            <person name="Oberbeckmann S."/>
            <person name="Bunk B."/>
            <person name="Jeske O."/>
            <person name="Meyerdierks A."/>
            <person name="Storesund J.E."/>
            <person name="Kallscheuer N."/>
            <person name="Luecker S."/>
            <person name="Lage O.M."/>
            <person name="Pohl T."/>
            <person name="Merkel B.J."/>
            <person name="Hornburger P."/>
            <person name="Mueller R.-W."/>
            <person name="Bruemmer F."/>
            <person name="Labrenz M."/>
            <person name="Spormann A.M."/>
            <person name="Op den Camp H."/>
            <person name="Overmann J."/>
            <person name="Amann R."/>
            <person name="Jetten M.S.M."/>
            <person name="Mascher T."/>
            <person name="Medema M.H."/>
            <person name="Devos D.P."/>
            <person name="Kaster A.-K."/>
            <person name="Ovreas L."/>
            <person name="Rohde M."/>
            <person name="Galperin M.Y."/>
            <person name="Jogler C."/>
        </authorList>
    </citation>
    <scope>NUCLEOTIDE SEQUENCE [LARGE SCALE GENOMIC DNA]</scope>
    <source>
        <strain evidence="10 11">Mal52</strain>
    </source>
</reference>
<dbReference type="RefSeq" id="WP_145380331.1">
    <property type="nucleotide sequence ID" value="NZ_CP036276.1"/>
</dbReference>
<dbReference type="Proteomes" id="UP000319383">
    <property type="component" value="Chromosome"/>
</dbReference>
<feature type="transmembrane region" description="Helical" evidence="8">
    <location>
        <begin position="453"/>
        <end position="472"/>
    </location>
</feature>
<feature type="transmembrane region" description="Helical" evidence="8">
    <location>
        <begin position="214"/>
        <end position="241"/>
    </location>
</feature>
<feature type="transmembrane region" description="Helical" evidence="8">
    <location>
        <begin position="397"/>
        <end position="422"/>
    </location>
</feature>
<evidence type="ECO:0000259" key="9">
    <source>
        <dbReference type="Pfam" id="PF13231"/>
    </source>
</evidence>
<evidence type="ECO:0000256" key="5">
    <source>
        <dbReference type="ARBA" id="ARBA00022692"/>
    </source>
</evidence>
<feature type="transmembrane region" description="Helical" evidence="8">
    <location>
        <begin position="261"/>
        <end position="284"/>
    </location>
</feature>
<keyword evidence="6 8" id="KW-1133">Transmembrane helix</keyword>
<feature type="transmembrane region" description="Helical" evidence="8">
    <location>
        <begin position="296"/>
        <end position="321"/>
    </location>
</feature>
<keyword evidence="2" id="KW-1003">Cell membrane</keyword>
<dbReference type="EMBL" id="CP036276">
    <property type="protein sequence ID" value="QDU47523.1"/>
    <property type="molecule type" value="Genomic_DNA"/>
</dbReference>
<feature type="transmembrane region" description="Helical" evidence="8">
    <location>
        <begin position="428"/>
        <end position="446"/>
    </location>
</feature>
<dbReference type="GO" id="GO:0009103">
    <property type="term" value="P:lipopolysaccharide biosynthetic process"/>
    <property type="evidence" value="ECO:0007669"/>
    <property type="project" value="UniProtKB-ARBA"/>
</dbReference>
<keyword evidence="7 8" id="KW-0472">Membrane</keyword>
<evidence type="ECO:0000256" key="6">
    <source>
        <dbReference type="ARBA" id="ARBA00022989"/>
    </source>
</evidence>
<keyword evidence="11" id="KW-1185">Reference proteome</keyword>
<gene>
    <name evidence="10" type="ORF">Mal52_60550</name>
</gene>
<evidence type="ECO:0000256" key="4">
    <source>
        <dbReference type="ARBA" id="ARBA00022679"/>
    </source>
</evidence>
<keyword evidence="3" id="KW-0328">Glycosyltransferase</keyword>
<evidence type="ECO:0000256" key="8">
    <source>
        <dbReference type="SAM" id="Phobius"/>
    </source>
</evidence>
<name>A0A517ZYK0_9PLAN</name>
<organism evidence="10 11">
    <name type="scientific">Symmachiella dynata</name>
    <dbReference type="NCBI Taxonomy" id="2527995"/>
    <lineage>
        <taxon>Bacteria</taxon>
        <taxon>Pseudomonadati</taxon>
        <taxon>Planctomycetota</taxon>
        <taxon>Planctomycetia</taxon>
        <taxon>Planctomycetales</taxon>
        <taxon>Planctomycetaceae</taxon>
        <taxon>Symmachiella</taxon>
    </lineage>
</organism>
<dbReference type="GO" id="GO:0016763">
    <property type="term" value="F:pentosyltransferase activity"/>
    <property type="evidence" value="ECO:0007669"/>
    <property type="project" value="TreeGrafter"/>
</dbReference>
<keyword evidence="5 8" id="KW-0812">Transmembrane</keyword>
<evidence type="ECO:0000313" key="10">
    <source>
        <dbReference type="EMBL" id="QDU47523.1"/>
    </source>
</evidence>
<evidence type="ECO:0000256" key="7">
    <source>
        <dbReference type="ARBA" id="ARBA00023136"/>
    </source>
</evidence>
<dbReference type="InterPro" id="IPR050297">
    <property type="entry name" value="LipidA_mod_glycosyltrf_83"/>
</dbReference>
<evidence type="ECO:0000256" key="2">
    <source>
        <dbReference type="ARBA" id="ARBA00022475"/>
    </source>
</evidence>
<feature type="domain" description="Glycosyltransferase RgtA/B/C/D-like" evidence="9">
    <location>
        <begin position="82"/>
        <end position="225"/>
    </location>
</feature>
<dbReference type="GO" id="GO:0005886">
    <property type="term" value="C:plasma membrane"/>
    <property type="evidence" value="ECO:0007669"/>
    <property type="project" value="UniProtKB-SubCell"/>
</dbReference>
<feature type="transmembrane region" description="Helical" evidence="8">
    <location>
        <begin position="96"/>
        <end position="115"/>
    </location>
</feature>
<accession>A0A517ZYK0</accession>
<feature type="transmembrane region" description="Helical" evidence="8">
    <location>
        <begin position="171"/>
        <end position="202"/>
    </location>
</feature>
<proteinExistence type="predicted"/>
<dbReference type="AlphaFoldDB" id="A0A517ZYK0"/>
<feature type="transmembrane region" description="Helical" evidence="8">
    <location>
        <begin position="360"/>
        <end position="385"/>
    </location>
</feature>
<feature type="transmembrane region" description="Helical" evidence="8">
    <location>
        <begin position="121"/>
        <end position="140"/>
    </location>
</feature>
<dbReference type="InterPro" id="IPR038731">
    <property type="entry name" value="RgtA/B/C-like"/>
</dbReference>
<evidence type="ECO:0000256" key="3">
    <source>
        <dbReference type="ARBA" id="ARBA00022676"/>
    </source>
</evidence>
<keyword evidence="4" id="KW-0808">Transferase</keyword>
<evidence type="ECO:0000313" key="11">
    <source>
        <dbReference type="Proteomes" id="UP000319383"/>
    </source>
</evidence>
<dbReference type="KEGG" id="sdyn:Mal52_60550"/>
<comment type="subcellular location">
    <subcellularLocation>
        <location evidence="1">Cell membrane</location>
        <topology evidence="1">Multi-pass membrane protein</topology>
    </subcellularLocation>
</comment>